<dbReference type="Proteomes" id="UP000653305">
    <property type="component" value="Unassembled WGS sequence"/>
</dbReference>
<feature type="compositionally biased region" description="Polar residues" evidence="1">
    <location>
        <begin position="382"/>
        <end position="402"/>
    </location>
</feature>
<proteinExistence type="predicted"/>
<keyword evidence="3" id="KW-1185">Reference proteome</keyword>
<evidence type="ECO:0000313" key="2">
    <source>
        <dbReference type="EMBL" id="GFP90628.1"/>
    </source>
</evidence>
<organism evidence="2 3">
    <name type="scientific">Phtheirospermum japonicum</name>
    <dbReference type="NCBI Taxonomy" id="374723"/>
    <lineage>
        <taxon>Eukaryota</taxon>
        <taxon>Viridiplantae</taxon>
        <taxon>Streptophyta</taxon>
        <taxon>Embryophyta</taxon>
        <taxon>Tracheophyta</taxon>
        <taxon>Spermatophyta</taxon>
        <taxon>Magnoliopsida</taxon>
        <taxon>eudicotyledons</taxon>
        <taxon>Gunneridae</taxon>
        <taxon>Pentapetalae</taxon>
        <taxon>asterids</taxon>
        <taxon>lamiids</taxon>
        <taxon>Lamiales</taxon>
        <taxon>Orobanchaceae</taxon>
        <taxon>Orobanchaceae incertae sedis</taxon>
        <taxon>Phtheirospermum</taxon>
    </lineage>
</organism>
<reference evidence="2" key="1">
    <citation type="submission" date="2020-07" db="EMBL/GenBank/DDBJ databases">
        <title>Ethylene signaling mediates host invasion by parasitic plants.</title>
        <authorList>
            <person name="Yoshida S."/>
        </authorList>
    </citation>
    <scope>NUCLEOTIDE SEQUENCE</scope>
    <source>
        <strain evidence="2">Okayama</strain>
    </source>
</reference>
<feature type="region of interest" description="Disordered" evidence="1">
    <location>
        <begin position="349"/>
        <end position="498"/>
    </location>
</feature>
<comment type="caution">
    <text evidence="2">The sequence shown here is derived from an EMBL/GenBank/DDBJ whole genome shotgun (WGS) entry which is preliminary data.</text>
</comment>
<feature type="region of interest" description="Disordered" evidence="1">
    <location>
        <begin position="590"/>
        <end position="613"/>
    </location>
</feature>
<feature type="compositionally biased region" description="Basic residues" evidence="1">
    <location>
        <begin position="483"/>
        <end position="493"/>
    </location>
</feature>
<feature type="compositionally biased region" description="Low complexity" evidence="1">
    <location>
        <begin position="424"/>
        <end position="435"/>
    </location>
</feature>
<dbReference type="AlphaFoldDB" id="A0A830C0A4"/>
<gene>
    <name evidence="2" type="ORF">PHJA_001206900</name>
</gene>
<dbReference type="EMBL" id="BMAC01000222">
    <property type="protein sequence ID" value="GFP90628.1"/>
    <property type="molecule type" value="Genomic_DNA"/>
</dbReference>
<feature type="compositionally biased region" description="Basic and acidic residues" evidence="1">
    <location>
        <begin position="60"/>
        <end position="72"/>
    </location>
</feature>
<name>A0A830C0A4_9LAMI</name>
<protein>
    <submittedName>
        <fullName evidence="2">Uncharacterized protein</fullName>
    </submittedName>
</protein>
<feature type="region of interest" description="Disordered" evidence="1">
    <location>
        <begin position="60"/>
        <end position="79"/>
    </location>
</feature>
<feature type="compositionally biased region" description="Polar residues" evidence="1">
    <location>
        <begin position="467"/>
        <end position="476"/>
    </location>
</feature>
<sequence>MHMIMDAKDIQPDLIALKRLYGLLKKDGDGASNSATDLLDERARVLLKNLLDAETKRVLKEHSELQRPDESPNKQPTPLSKLLITAEAYQSHENDMEFDKDISFWKEMGFISPQWNQVGGPEQLTQSVLASGLEHTKKRCMLCQKNTINQMKPIDVTHFYDDTQISQKNTNKSEDADRLSKEASEAIEHIELCMSALRIRADHSNVFGKSQSEESFTSRHNFPFEISSQSTVACPVGYSYPLHQVHSLAAEEMNQPLWLLDQTSSLVQPTKPMSTQSTNNIISRGPFLENDASIEECNFPTKKVNTIIQSGNWIMGRYDFVPRRIHNVQNFSAQLDPIETPYTKMEAPYQAYKPPGNVSSILRPRGKNHKKPSQDKIRKNRQYISDGTASDSYSNELPSQRTSSRGSDSEEYSSTDQTGEYATSSTLNSSESGSKSEYDSYTGNIENSDDDIYSSTSSVADRESIASARSTYSSASKKLGPSRTHKANGKKKGEKQMGMWKRMKDKMSIIFHHHHHHHHHHHDDDGRGKSKTKTSRLRKVVNFNGRDEEAHGEKAVEKVKKSMMVREKNQQNHFHGLVEGLLSHVRHSKSKQGKENIGKLGKGHHERQKTLKKSHWWKVMQHHRKNKLTNKTHVKLGLGKKKARLKALPDMN</sequence>
<evidence type="ECO:0000256" key="1">
    <source>
        <dbReference type="SAM" id="MobiDB-lite"/>
    </source>
</evidence>
<accession>A0A830C0A4</accession>
<feature type="region of interest" description="Disordered" evidence="1">
    <location>
        <begin position="514"/>
        <end position="534"/>
    </location>
</feature>
<feature type="compositionally biased region" description="Basic residues" evidence="1">
    <location>
        <begin position="601"/>
        <end position="613"/>
    </location>
</feature>
<evidence type="ECO:0000313" key="3">
    <source>
        <dbReference type="Proteomes" id="UP000653305"/>
    </source>
</evidence>
<dbReference type="OrthoDB" id="1296610at2759"/>